<dbReference type="AlphaFoldDB" id="A3IWB7"/>
<sequence length="247" mass="27569">MTPQRISIELTNQCSKHCHFCYNHSHHLGETRWQADELVDFIKDCAKSGTKAVSFGGGEPLEYPNLFEVLSELQGVLFRSITSNGLHLHGDLLEKLVIANPDKVHLSIHYPEQKEEVKRVINQVKLLDSLGIRSGINLLVPQSKLQVATQTSQMILEAGINRERIVYLPMRKMDTPTPQEMATVAGGKPFQSMTCLMQCGISSRFCSIAWDKTVAWCSYTVSRRSLPSLTAVSLDAILQNLPLVFCG</sequence>
<dbReference type="InterPro" id="IPR050377">
    <property type="entry name" value="Radical_SAM_PqqE_MftC-like"/>
</dbReference>
<keyword evidence="1" id="KW-0949">S-adenosyl-L-methionine</keyword>
<dbReference type="PANTHER" id="PTHR11228:SF7">
    <property type="entry name" value="PQQA PEPTIDE CYCLASE"/>
    <property type="match status" value="1"/>
</dbReference>
<dbReference type="PROSITE" id="PS51918">
    <property type="entry name" value="RADICAL_SAM"/>
    <property type="match status" value="1"/>
</dbReference>
<dbReference type="RefSeq" id="WP_008277673.1">
    <property type="nucleotide sequence ID" value="NZ_AAXW01000050.1"/>
</dbReference>
<dbReference type="EMBL" id="AAXW01000050">
    <property type="protein sequence ID" value="EAZ89230.1"/>
    <property type="molecule type" value="Genomic_DNA"/>
</dbReference>
<dbReference type="SFLD" id="SFLDG01067">
    <property type="entry name" value="SPASM/twitch_domain_containing"/>
    <property type="match status" value="1"/>
</dbReference>
<keyword evidence="2" id="KW-0479">Metal-binding</keyword>
<feature type="domain" description="Radical SAM core" evidence="5">
    <location>
        <begin position="1"/>
        <end position="202"/>
    </location>
</feature>
<proteinExistence type="predicted"/>
<dbReference type="OrthoDB" id="9782387at2"/>
<gene>
    <name evidence="6" type="primary">moaA</name>
    <name evidence="6" type="ORF">CY0110_06754</name>
</gene>
<evidence type="ECO:0000256" key="3">
    <source>
        <dbReference type="ARBA" id="ARBA00023004"/>
    </source>
</evidence>
<reference evidence="6 7" key="1">
    <citation type="submission" date="2007-03" db="EMBL/GenBank/DDBJ databases">
        <authorList>
            <person name="Stal L."/>
            <person name="Ferriera S."/>
            <person name="Johnson J."/>
            <person name="Kravitz S."/>
            <person name="Beeson K."/>
            <person name="Sutton G."/>
            <person name="Rogers Y.-H."/>
            <person name="Friedman R."/>
            <person name="Frazier M."/>
            <person name="Venter J.C."/>
        </authorList>
    </citation>
    <scope>NUCLEOTIDE SEQUENCE [LARGE SCALE GENOMIC DNA]</scope>
    <source>
        <strain evidence="6 7">CCY0110</strain>
    </source>
</reference>
<evidence type="ECO:0000313" key="7">
    <source>
        <dbReference type="Proteomes" id="UP000003781"/>
    </source>
</evidence>
<evidence type="ECO:0000313" key="6">
    <source>
        <dbReference type="EMBL" id="EAZ89230.1"/>
    </source>
</evidence>
<dbReference type="InterPro" id="IPR058240">
    <property type="entry name" value="rSAM_sf"/>
</dbReference>
<name>A3IWB7_9CHRO</name>
<evidence type="ECO:0000259" key="5">
    <source>
        <dbReference type="PROSITE" id="PS51918"/>
    </source>
</evidence>
<evidence type="ECO:0000256" key="2">
    <source>
        <dbReference type="ARBA" id="ARBA00022723"/>
    </source>
</evidence>
<dbReference type="Proteomes" id="UP000003781">
    <property type="component" value="Unassembled WGS sequence"/>
</dbReference>
<evidence type="ECO:0000256" key="1">
    <source>
        <dbReference type="ARBA" id="ARBA00022691"/>
    </source>
</evidence>
<keyword evidence="3" id="KW-0408">Iron</keyword>
<dbReference type="CDD" id="cd01335">
    <property type="entry name" value="Radical_SAM"/>
    <property type="match status" value="1"/>
</dbReference>
<keyword evidence="7" id="KW-1185">Reference proteome</keyword>
<dbReference type="Gene3D" id="3.20.20.70">
    <property type="entry name" value="Aldolase class I"/>
    <property type="match status" value="1"/>
</dbReference>
<dbReference type="SUPFAM" id="SSF102114">
    <property type="entry name" value="Radical SAM enzymes"/>
    <property type="match status" value="1"/>
</dbReference>
<accession>A3IWB7</accession>
<keyword evidence="4" id="KW-0411">Iron-sulfur</keyword>
<dbReference type="InterPro" id="IPR007197">
    <property type="entry name" value="rSAM"/>
</dbReference>
<protein>
    <submittedName>
        <fullName evidence="6">Molybdenum cofactor biosynthesis protein A</fullName>
    </submittedName>
</protein>
<comment type="caution">
    <text evidence="6">The sequence shown here is derived from an EMBL/GenBank/DDBJ whole genome shotgun (WGS) entry which is preliminary data.</text>
</comment>
<dbReference type="GO" id="GO:0003824">
    <property type="term" value="F:catalytic activity"/>
    <property type="evidence" value="ECO:0007669"/>
    <property type="project" value="InterPro"/>
</dbReference>
<evidence type="ECO:0000256" key="4">
    <source>
        <dbReference type="ARBA" id="ARBA00023014"/>
    </source>
</evidence>
<dbReference type="Pfam" id="PF04055">
    <property type="entry name" value="Radical_SAM"/>
    <property type="match status" value="1"/>
</dbReference>
<dbReference type="PANTHER" id="PTHR11228">
    <property type="entry name" value="RADICAL SAM DOMAIN PROTEIN"/>
    <property type="match status" value="1"/>
</dbReference>
<dbReference type="GO" id="GO:0051536">
    <property type="term" value="F:iron-sulfur cluster binding"/>
    <property type="evidence" value="ECO:0007669"/>
    <property type="project" value="UniProtKB-KW"/>
</dbReference>
<dbReference type="SFLD" id="SFLDS00029">
    <property type="entry name" value="Radical_SAM"/>
    <property type="match status" value="1"/>
</dbReference>
<dbReference type="GO" id="GO:0046872">
    <property type="term" value="F:metal ion binding"/>
    <property type="evidence" value="ECO:0007669"/>
    <property type="project" value="UniProtKB-KW"/>
</dbReference>
<dbReference type="InterPro" id="IPR013785">
    <property type="entry name" value="Aldolase_TIM"/>
</dbReference>
<organism evidence="6 7">
    <name type="scientific">Crocosphaera chwakensis CCY0110</name>
    <dbReference type="NCBI Taxonomy" id="391612"/>
    <lineage>
        <taxon>Bacteria</taxon>
        <taxon>Bacillati</taxon>
        <taxon>Cyanobacteriota</taxon>
        <taxon>Cyanophyceae</taxon>
        <taxon>Oscillatoriophycideae</taxon>
        <taxon>Chroococcales</taxon>
        <taxon>Aphanothecaceae</taxon>
        <taxon>Crocosphaera</taxon>
        <taxon>Crocosphaera chwakensis</taxon>
    </lineage>
</organism>
<dbReference type="eggNOG" id="COG0535">
    <property type="taxonomic scope" value="Bacteria"/>
</dbReference>